<evidence type="ECO:0000259" key="8">
    <source>
        <dbReference type="Pfam" id="PF13382"/>
    </source>
</evidence>
<organism evidence="9 10">
    <name type="scientific">Ethanoligenens harbinense (strain DSM 18485 / JCM 12961 / CGMCC 1.5033 / YUAN-3)</name>
    <dbReference type="NCBI Taxonomy" id="663278"/>
    <lineage>
        <taxon>Bacteria</taxon>
        <taxon>Bacillati</taxon>
        <taxon>Bacillota</taxon>
        <taxon>Clostridia</taxon>
        <taxon>Eubacteriales</taxon>
        <taxon>Oscillospiraceae</taxon>
        <taxon>Ethanoligenens</taxon>
    </lineage>
</organism>
<evidence type="ECO:0000256" key="6">
    <source>
        <dbReference type="HAMAP-Rule" id="MF_01518"/>
    </source>
</evidence>
<gene>
    <name evidence="6" type="primary">ade</name>
    <name evidence="9" type="ordered locus">Ethha_0833</name>
</gene>
<accession>E6U3B0</accession>
<dbReference type="EC" id="3.5.4.2" evidence="2 6"/>
<dbReference type="eggNOG" id="COG1001">
    <property type="taxonomic scope" value="Bacteria"/>
</dbReference>
<dbReference type="Gene3D" id="3.20.20.140">
    <property type="entry name" value="Metal-dependent hydrolases"/>
    <property type="match status" value="1"/>
</dbReference>
<keyword evidence="10" id="KW-1185">Reference proteome</keyword>
<dbReference type="PANTHER" id="PTHR11113">
    <property type="entry name" value="N-ACETYLGLUCOSAMINE-6-PHOSPHATE DEACETYLASE"/>
    <property type="match status" value="1"/>
</dbReference>
<evidence type="ECO:0000256" key="2">
    <source>
        <dbReference type="ARBA" id="ARBA00012782"/>
    </source>
</evidence>
<dbReference type="InterPro" id="IPR006680">
    <property type="entry name" value="Amidohydro-rel"/>
</dbReference>
<evidence type="ECO:0000256" key="1">
    <source>
        <dbReference type="ARBA" id="ARBA00006773"/>
    </source>
</evidence>
<feature type="domain" description="Amidohydrolase-related" evidence="7">
    <location>
        <begin position="82"/>
        <end position="366"/>
    </location>
</feature>
<feature type="domain" description="Adenine deaminase C-terminal" evidence="8">
    <location>
        <begin position="425"/>
        <end position="590"/>
    </location>
</feature>
<dbReference type="GO" id="GO:0006146">
    <property type="term" value="P:adenine catabolic process"/>
    <property type="evidence" value="ECO:0007669"/>
    <property type="project" value="InterPro"/>
</dbReference>
<dbReference type="HAMAP" id="MF_01518">
    <property type="entry name" value="Adenine_deamin"/>
    <property type="match status" value="1"/>
</dbReference>
<comment type="catalytic activity">
    <reaction evidence="5 6">
        <text>adenine + H2O + H(+) = hypoxanthine + NH4(+)</text>
        <dbReference type="Rhea" id="RHEA:23688"/>
        <dbReference type="ChEBI" id="CHEBI:15377"/>
        <dbReference type="ChEBI" id="CHEBI:15378"/>
        <dbReference type="ChEBI" id="CHEBI:16708"/>
        <dbReference type="ChEBI" id="CHEBI:17368"/>
        <dbReference type="ChEBI" id="CHEBI:28938"/>
        <dbReference type="EC" id="3.5.4.2"/>
    </reaction>
</comment>
<dbReference type="STRING" id="663278.Ethha_0833"/>
<dbReference type="InterPro" id="IPR006679">
    <property type="entry name" value="Adenine_deam"/>
</dbReference>
<evidence type="ECO:0000313" key="10">
    <source>
        <dbReference type="Proteomes" id="UP000001551"/>
    </source>
</evidence>
<dbReference type="HOGENOM" id="CLU_027935_0_0_9"/>
<protein>
    <recommendedName>
        <fullName evidence="2 6">Adenine deaminase</fullName>
        <shortName evidence="6">Adenase</shortName>
        <shortName evidence="6">Adenine aminase</shortName>
        <ecNumber evidence="2 6">3.5.4.2</ecNumber>
    </recommendedName>
</protein>
<dbReference type="Pfam" id="PF01979">
    <property type="entry name" value="Amidohydro_1"/>
    <property type="match status" value="1"/>
</dbReference>
<dbReference type="KEGG" id="eha:Ethha_0833"/>
<evidence type="ECO:0000259" key="7">
    <source>
        <dbReference type="Pfam" id="PF01979"/>
    </source>
</evidence>
<dbReference type="InterPro" id="IPR032466">
    <property type="entry name" value="Metal_Hydrolase"/>
</dbReference>
<dbReference type="SUPFAM" id="SSF51556">
    <property type="entry name" value="Metallo-dependent hydrolases"/>
    <property type="match status" value="1"/>
</dbReference>
<dbReference type="InterPro" id="IPR026912">
    <property type="entry name" value="Adenine_deam_C"/>
</dbReference>
<name>E6U3B0_ETHHY</name>
<dbReference type="AlphaFoldDB" id="E6U3B0"/>
<dbReference type="Gene3D" id="2.30.40.10">
    <property type="entry name" value="Urease, subunit C, domain 1"/>
    <property type="match status" value="1"/>
</dbReference>
<dbReference type="GO" id="GO:0000034">
    <property type="term" value="F:adenine deaminase activity"/>
    <property type="evidence" value="ECO:0007669"/>
    <property type="project" value="UniProtKB-UniRule"/>
</dbReference>
<evidence type="ECO:0000313" key="9">
    <source>
        <dbReference type="EMBL" id="ADU26402.1"/>
    </source>
</evidence>
<proteinExistence type="inferred from homology"/>
<evidence type="ECO:0000256" key="5">
    <source>
        <dbReference type="ARBA" id="ARBA00047720"/>
    </source>
</evidence>
<dbReference type="SUPFAM" id="SSF51338">
    <property type="entry name" value="Composite domain of metallo-dependent hydrolases"/>
    <property type="match status" value="1"/>
</dbReference>
<reference evidence="9 10" key="1">
    <citation type="submission" date="2010-12" db="EMBL/GenBank/DDBJ databases">
        <title>Complete sequence of Ethanoligenens harbinense YUAN-3.</title>
        <authorList>
            <person name="Lucas S."/>
            <person name="Copeland A."/>
            <person name="Lapidus A."/>
            <person name="Cheng J.-F."/>
            <person name="Bruce D."/>
            <person name="Goodwin L."/>
            <person name="Pitluck S."/>
            <person name="Chertkov O."/>
            <person name="Misra M."/>
            <person name="Detter J.C."/>
            <person name="Han C."/>
            <person name="Tapia R."/>
            <person name="Land M."/>
            <person name="Hauser L."/>
            <person name="Jeffries C."/>
            <person name="Kyrpides N."/>
            <person name="Ivanova N."/>
            <person name="Mikhailova N."/>
            <person name="Wang A."/>
            <person name="Mouttaki H."/>
            <person name="He Z."/>
            <person name="Zhou J."/>
            <person name="Hemme C.L."/>
            <person name="Woyke T."/>
        </authorList>
    </citation>
    <scope>NUCLEOTIDE SEQUENCE [LARGE SCALE GENOMIC DNA]</scope>
    <source>
        <strain evidence="10">DSM 18485 / JCM 12961 / CGMCC 1.5033 / YUAN-3</strain>
    </source>
</reference>
<keyword evidence="4 6" id="KW-0464">Manganese</keyword>
<comment type="similarity">
    <text evidence="1 6">Belongs to the metallo-dependent hydrolases superfamily. Adenine deaminase family.</text>
</comment>
<evidence type="ECO:0000256" key="4">
    <source>
        <dbReference type="ARBA" id="ARBA00023211"/>
    </source>
</evidence>
<dbReference type="Proteomes" id="UP000001551">
    <property type="component" value="Chromosome"/>
</dbReference>
<dbReference type="InterPro" id="IPR011059">
    <property type="entry name" value="Metal-dep_hydrolase_composite"/>
</dbReference>
<comment type="cofactor">
    <cofactor evidence="6">
        <name>Mn(2+)</name>
        <dbReference type="ChEBI" id="CHEBI:29035"/>
    </cofactor>
</comment>
<evidence type="ECO:0000256" key="3">
    <source>
        <dbReference type="ARBA" id="ARBA00022801"/>
    </source>
</evidence>
<sequence length="600" mass="64964">MENMSDLVFVRKVDVMDKKLLDVAVGRQKADLVIKNGQLVNVFTKEIYRGGVAVAGEKIAAVGDIDYTIGENTRIIDAQGNYITPGFIDGHIHPESSNLSIRSFAEAVLRHGTTTIMTDLHELGVVGGLEAIEAVLKENTTDLKIYFVVPSHVPFSPFLETSGGKFDLQIVQKALSRPDAVGLSECVGQYITRGFPGLMESIEYAKAHGKSIHGHLPDIKGPELNMCVAAGVRTDHESLSGDDAVERLRAGCHLMIREGSAAKNLKDCLQGILKNKMDTSRVSIITDDLHTIDLVDKGHLDQAVREALADGVDFATAIQMVTLNAARAYELDDQLGGLAPGRWADINITSGPEDFQVETVISNGKLIALYDQMQVHYPKAVHDSRLLHTVTLKNPITPESFAIKAPDGANKVNVQVMDTLPFIPITVGREAALDVKDGVVQCDVAQDVLYIAQVERYGKNGNIGKAFMGGFHLTRGAIASSVGHDNHNIIVLGTNFEDMALAVNRVAELNGGQVVADGGQIRAELAYEICGLLSDLPADELADKKRELNRVIHDMGCPISIPFMFLSFICLAAIPSFAVTDHGFIDVLQQKVIDPIISYS</sequence>
<dbReference type="Pfam" id="PF13382">
    <property type="entry name" value="Adenine_deam_C"/>
    <property type="match status" value="1"/>
</dbReference>
<keyword evidence="3 6" id="KW-0378">Hydrolase</keyword>
<dbReference type="EMBL" id="CP002400">
    <property type="protein sequence ID" value="ADU26402.1"/>
    <property type="molecule type" value="Genomic_DNA"/>
</dbReference>
<dbReference type="PANTHER" id="PTHR11113:SF2">
    <property type="entry name" value="ADENINE DEAMINASE"/>
    <property type="match status" value="1"/>
</dbReference>